<evidence type="ECO:0000313" key="2">
    <source>
        <dbReference type="Proteomes" id="UP000280307"/>
    </source>
</evidence>
<evidence type="ECO:0000313" key="1">
    <source>
        <dbReference type="EMBL" id="RRR66033.1"/>
    </source>
</evidence>
<dbReference type="Proteomes" id="UP000280307">
    <property type="component" value="Unassembled WGS sequence"/>
</dbReference>
<gene>
    <name evidence="1" type="ORF">EI684_21440</name>
</gene>
<reference evidence="1 2" key="1">
    <citation type="submission" date="2018-12" db="EMBL/GenBank/DDBJ databases">
        <title>Genome Sequence of Candidatus Viridilinea halotolerans isolated from saline sulfide-rich spring.</title>
        <authorList>
            <person name="Grouzdev D.S."/>
            <person name="Burganskaya E.I."/>
            <person name="Krutkina M.S."/>
            <person name="Sukhacheva M.V."/>
            <person name="Gorlenko V.M."/>
        </authorList>
    </citation>
    <scope>NUCLEOTIDE SEQUENCE [LARGE SCALE GENOMIC DNA]</scope>
    <source>
        <strain evidence="1">Chok-6</strain>
    </source>
</reference>
<accession>A0A426TRE0</accession>
<organism evidence="1 2">
    <name type="scientific">Candidatus Viridilinea halotolerans</name>
    <dbReference type="NCBI Taxonomy" id="2491704"/>
    <lineage>
        <taxon>Bacteria</taxon>
        <taxon>Bacillati</taxon>
        <taxon>Chloroflexota</taxon>
        <taxon>Chloroflexia</taxon>
        <taxon>Chloroflexales</taxon>
        <taxon>Chloroflexineae</taxon>
        <taxon>Oscillochloridaceae</taxon>
        <taxon>Candidatus Viridilinea</taxon>
    </lineage>
</organism>
<name>A0A426TRE0_9CHLR</name>
<protein>
    <submittedName>
        <fullName evidence="1">Uncharacterized protein</fullName>
    </submittedName>
</protein>
<comment type="caution">
    <text evidence="1">The sequence shown here is derived from an EMBL/GenBank/DDBJ whole genome shotgun (WGS) entry which is preliminary data.</text>
</comment>
<dbReference type="AlphaFoldDB" id="A0A426TRE0"/>
<proteinExistence type="predicted"/>
<dbReference type="EMBL" id="RSAS01000889">
    <property type="protein sequence ID" value="RRR66033.1"/>
    <property type="molecule type" value="Genomic_DNA"/>
</dbReference>
<sequence>MPHSLPNGTRAIIQIGAVQILATPVAEASAVQQVLLAHDALADWRVFSSPLLAYAVAVHHPTPPPPPPDMVERAFNGGVRVRAVARQREANPTMTVTISAPGHPLWIIHTSARHVGEVDRMLRRLGVRFASIIGPQLWLALGLPPITRQP</sequence>